<keyword evidence="3" id="KW-1185">Reference proteome</keyword>
<evidence type="ECO:0000313" key="2">
    <source>
        <dbReference type="EMBL" id="KAK8955065.1"/>
    </source>
</evidence>
<dbReference type="PANTHER" id="PTHR33883">
    <property type="entry name" value="WPP DOMAIN-ASSOCIATED PROTEIN"/>
    <property type="match status" value="1"/>
</dbReference>
<dbReference type="PANTHER" id="PTHR33883:SF10">
    <property type="entry name" value="WPP DOMAIN-ASSOCIATED PROTEIN"/>
    <property type="match status" value="1"/>
</dbReference>
<evidence type="ECO:0008006" key="4">
    <source>
        <dbReference type="Google" id="ProtNLM"/>
    </source>
</evidence>
<sequence>MEQIETNLGWNKSSVLDEELSPAAEENMISGFNFNETDTIGNESAHYEKFLLDDFDNYLDEINDRLTVSRLVSDSVIKGIVNAVIEEAADKVAAKEEEIAILKEKLRASSHLVVAVDSLVPLEPFRVNLDSITTNSFQAQNFLNKRGEWIYPECLGRMKISVENQIQRLTNDIDYMRSKNFPDAANLCSSNKVADRFQFLPQTKMDEKMHLIGEKVECLRVMLTGFFDKVNDLLSSMQISNMEQHWEHELQEEIRAIAISNFVRDIQEECGTKVFEQRRLINALSTKYEQKVSDISLVREDLDVISKSLLNSDQILLLSHTSGEGFEELNNMKRKDQFPLKALGSNHSPSLSHHGENGVSVVEEHPETGNPMLEFADFPHLKHMSKEELGAYYKIEMTKMRRQHDKAMEEKTDELFRLKREFLKEKGSLLSKKDKELENVKKNIRRIMLMLDDMQTEKEILSVKDDCNELCGVKNRINSMFFENQRLQGLLIRKRKEVECLSAQVKDSASQLMLNTLVNENLSEQIEKLKGDLLDLNVEVGAKEKLETIIWKEVINKHKLRTEEVEMEINFIHDIYSVLFKASTNDAISMINTIIMETQTDYTSFESMLLQKELALCSEIKGNDKLKQEIASLSALISEKEKNASEAGCTKSQQEEHFDLVNREIGMLRDQIHDQELIISGNKIQSDLMASRLDETQRLLHVYELEINNLNHKLVIASSSLEESERQRIILQGIIKEKEKKISYSIINGNNQVKQVQAMMSSCNNLLELSVDFESKVTGRISGNESRLRILTIECASLKQHINLLLKEGLWYKRMFEITNSNMQKAEAEVDLLGDEVDGLLSVLGKVYVALDHYSPVLQHYSGVMEILKLVRRELQGETTTSP</sequence>
<reference evidence="2 3" key="1">
    <citation type="journal article" date="2022" name="Nat. Plants">
        <title>Genomes of leafy and leafless Platanthera orchids illuminate the evolution of mycoheterotrophy.</title>
        <authorList>
            <person name="Li M.H."/>
            <person name="Liu K.W."/>
            <person name="Li Z."/>
            <person name="Lu H.C."/>
            <person name="Ye Q.L."/>
            <person name="Zhang D."/>
            <person name="Wang J.Y."/>
            <person name="Li Y.F."/>
            <person name="Zhong Z.M."/>
            <person name="Liu X."/>
            <person name="Yu X."/>
            <person name="Liu D.K."/>
            <person name="Tu X.D."/>
            <person name="Liu B."/>
            <person name="Hao Y."/>
            <person name="Liao X.Y."/>
            <person name="Jiang Y.T."/>
            <person name="Sun W.H."/>
            <person name="Chen J."/>
            <person name="Chen Y.Q."/>
            <person name="Ai Y."/>
            <person name="Zhai J.W."/>
            <person name="Wu S.S."/>
            <person name="Zhou Z."/>
            <person name="Hsiao Y.Y."/>
            <person name="Wu W.L."/>
            <person name="Chen Y.Y."/>
            <person name="Lin Y.F."/>
            <person name="Hsu J.L."/>
            <person name="Li C.Y."/>
            <person name="Wang Z.W."/>
            <person name="Zhao X."/>
            <person name="Zhong W.Y."/>
            <person name="Ma X.K."/>
            <person name="Ma L."/>
            <person name="Huang J."/>
            <person name="Chen G.Z."/>
            <person name="Huang M.Z."/>
            <person name="Huang L."/>
            <person name="Peng D.H."/>
            <person name="Luo Y.B."/>
            <person name="Zou S.Q."/>
            <person name="Chen S.P."/>
            <person name="Lan S."/>
            <person name="Tsai W.C."/>
            <person name="Van de Peer Y."/>
            <person name="Liu Z.J."/>
        </authorList>
    </citation>
    <scope>NUCLEOTIDE SEQUENCE [LARGE SCALE GENOMIC DNA]</scope>
    <source>
        <strain evidence="2">Lor287</strain>
    </source>
</reference>
<dbReference type="InterPro" id="IPR037490">
    <property type="entry name" value="WAP"/>
</dbReference>
<gene>
    <name evidence="2" type="ORF">KSP39_PZI002929</name>
</gene>
<comment type="caution">
    <text evidence="2">The sequence shown here is derived from an EMBL/GenBank/DDBJ whole genome shotgun (WGS) entry which is preliminary data.</text>
</comment>
<feature type="coiled-coil region" evidence="1">
    <location>
        <begin position="693"/>
        <end position="741"/>
    </location>
</feature>
<dbReference type="Proteomes" id="UP001418222">
    <property type="component" value="Unassembled WGS sequence"/>
</dbReference>
<protein>
    <recommendedName>
        <fullName evidence="4">WPP domain-associated protein</fullName>
    </recommendedName>
</protein>
<organism evidence="2 3">
    <name type="scientific">Platanthera zijinensis</name>
    <dbReference type="NCBI Taxonomy" id="2320716"/>
    <lineage>
        <taxon>Eukaryota</taxon>
        <taxon>Viridiplantae</taxon>
        <taxon>Streptophyta</taxon>
        <taxon>Embryophyta</taxon>
        <taxon>Tracheophyta</taxon>
        <taxon>Spermatophyta</taxon>
        <taxon>Magnoliopsida</taxon>
        <taxon>Liliopsida</taxon>
        <taxon>Asparagales</taxon>
        <taxon>Orchidaceae</taxon>
        <taxon>Orchidoideae</taxon>
        <taxon>Orchideae</taxon>
        <taxon>Orchidinae</taxon>
        <taxon>Platanthera</taxon>
    </lineage>
</organism>
<keyword evidence="1" id="KW-0175">Coiled coil</keyword>
<dbReference type="EMBL" id="JBBWWQ010000002">
    <property type="protein sequence ID" value="KAK8955065.1"/>
    <property type="molecule type" value="Genomic_DNA"/>
</dbReference>
<feature type="coiled-coil region" evidence="1">
    <location>
        <begin position="401"/>
        <end position="457"/>
    </location>
</feature>
<evidence type="ECO:0000256" key="1">
    <source>
        <dbReference type="SAM" id="Coils"/>
    </source>
</evidence>
<name>A0AAP0C132_9ASPA</name>
<accession>A0AAP0C132</accession>
<evidence type="ECO:0000313" key="3">
    <source>
        <dbReference type="Proteomes" id="UP001418222"/>
    </source>
</evidence>
<proteinExistence type="predicted"/>
<dbReference type="AlphaFoldDB" id="A0AAP0C132"/>